<reference evidence="3" key="1">
    <citation type="submission" date="2014-09" db="EMBL/GenBank/DDBJ databases">
        <authorList>
            <person name="Sharma Rahul"/>
            <person name="Thines Marco"/>
        </authorList>
    </citation>
    <scope>NUCLEOTIDE SEQUENCE [LARGE SCALE GENOMIC DNA]</scope>
</reference>
<keyword evidence="1" id="KW-0732">Signal</keyword>
<feature type="signal peptide" evidence="1">
    <location>
        <begin position="1"/>
        <end position="22"/>
    </location>
</feature>
<sequence>MRLRYLALFFSLLRGFSIWGSALKGRSATDVKAFNHVLRAEIEAVRQQLKLYRQKANYLSSAIYQFQSLNETIDLSGSMLNVSAKKFHSKPLKNPKLLSNWFEPQGTFRLINSTQVLTQLISFRPTISKRAHKRSRHKKSTNDEPPLQFLLVVDRYSTVMKLIHPITFELMWQHALNLRSLSTDEEFHIADIYFVSDRRSYLVILSTLGDVVLFKLRLWYGRRIIAGDVRHFDTRQVQDQSKLQCLKGQDMIDLFCESKPPWVRSSLTVPSFGKYLHVDVERIFAATLSPQWDYDHGKVAVVTFYHHMSVVAADNSGRHLSFYHGNGSFIKDLHTQKEIHGSSMVQLGHLQSGKGLIAVATQYQIKFVDASSLHMVPVVCEAPGPHTFSSVAVDPLHQTTFYAGTSTGRVFVFELHNLGGWRQQVKAHNPLVCTLVKQLMPRLPYRLDFGLNLPVIVKTMPRYLLMGAGSHLLLYQLSSSSEKAQAIYLSGSSLDDSLQMLDMSVANDLITHTIGFVILASDINESCRLDIYKSRITPHDINFDLSWIRLPAMMICAVAAIYWQRKGRPGRRNMFDEAELTSLLSSRNGQWSSSRMMNRGGMTMDTKAKYWQ</sequence>
<feature type="chain" id="PRO_5006059003" evidence="1">
    <location>
        <begin position="23"/>
        <end position="612"/>
    </location>
</feature>
<organism evidence="2 3">
    <name type="scientific">Plasmopara halstedii</name>
    <name type="common">Downy mildew of sunflower</name>
    <dbReference type="NCBI Taxonomy" id="4781"/>
    <lineage>
        <taxon>Eukaryota</taxon>
        <taxon>Sar</taxon>
        <taxon>Stramenopiles</taxon>
        <taxon>Oomycota</taxon>
        <taxon>Peronosporomycetes</taxon>
        <taxon>Peronosporales</taxon>
        <taxon>Peronosporaceae</taxon>
        <taxon>Plasmopara</taxon>
    </lineage>
</organism>
<dbReference type="SUPFAM" id="SSF50978">
    <property type="entry name" value="WD40 repeat-like"/>
    <property type="match status" value="1"/>
</dbReference>
<dbReference type="OMA" id="FELMWQH"/>
<dbReference type="EMBL" id="CCYD01002371">
    <property type="protein sequence ID" value="CEG46879.1"/>
    <property type="molecule type" value="Genomic_DNA"/>
</dbReference>
<name>A0A0P1AX96_PLAHL</name>
<proteinExistence type="predicted"/>
<evidence type="ECO:0000313" key="3">
    <source>
        <dbReference type="Proteomes" id="UP000054928"/>
    </source>
</evidence>
<evidence type="ECO:0000313" key="2">
    <source>
        <dbReference type="EMBL" id="CEG46879.1"/>
    </source>
</evidence>
<evidence type="ECO:0000256" key="1">
    <source>
        <dbReference type="SAM" id="SignalP"/>
    </source>
</evidence>
<dbReference type="GeneID" id="36398608"/>
<dbReference type="OrthoDB" id="65778at2759"/>
<dbReference type="RefSeq" id="XP_024583248.1">
    <property type="nucleotide sequence ID" value="XM_024717784.1"/>
</dbReference>
<keyword evidence="3" id="KW-1185">Reference proteome</keyword>
<accession>A0A0P1AX96</accession>
<dbReference type="Proteomes" id="UP000054928">
    <property type="component" value="Unassembled WGS sequence"/>
</dbReference>
<dbReference type="AlphaFoldDB" id="A0A0P1AX96"/>
<protein>
    <submittedName>
        <fullName evidence="2">WD40-repeat-containing domain</fullName>
    </submittedName>
</protein>
<dbReference type="InterPro" id="IPR036322">
    <property type="entry name" value="WD40_repeat_dom_sf"/>
</dbReference>